<evidence type="ECO:0000313" key="4">
    <source>
        <dbReference type="Proteomes" id="UP000604391"/>
    </source>
</evidence>
<comment type="caution">
    <text evidence="3">The sequence shown here is derived from an EMBL/GenBank/DDBJ whole genome shotgun (WGS) entry which is preliminary data.</text>
</comment>
<organism evidence="3 4">
    <name type="scientific">Candidatus Undinarchaeum marinum</name>
    <dbReference type="NCBI Taxonomy" id="2756141"/>
    <lineage>
        <taxon>Archaea</taxon>
        <taxon>Candidatus Undinarchaeota</taxon>
        <taxon>Candidatus Undinarchaeia</taxon>
        <taxon>Candidatus Undinarchaeales</taxon>
        <taxon>Candidatus Undinarchaeaceae</taxon>
        <taxon>Candidatus Undinarchaeum</taxon>
    </lineage>
</organism>
<dbReference type="PRINTS" id="PR00081">
    <property type="entry name" value="GDHRDH"/>
</dbReference>
<dbReference type="PRINTS" id="PR00080">
    <property type="entry name" value="SDRFAMILY"/>
</dbReference>
<dbReference type="SUPFAM" id="SSF51735">
    <property type="entry name" value="NAD(P)-binding Rossmann-fold domains"/>
    <property type="match status" value="1"/>
</dbReference>
<protein>
    <submittedName>
        <fullName evidence="3">SDR family oxidoreductase</fullName>
    </submittedName>
</protein>
<comment type="similarity">
    <text evidence="1">Belongs to the short-chain dehydrogenases/reductases (SDR) family.</text>
</comment>
<dbReference type="InterPro" id="IPR002347">
    <property type="entry name" value="SDR_fam"/>
</dbReference>
<evidence type="ECO:0000256" key="1">
    <source>
        <dbReference type="ARBA" id="ARBA00006484"/>
    </source>
</evidence>
<dbReference type="GO" id="GO:0016616">
    <property type="term" value="F:oxidoreductase activity, acting on the CH-OH group of donors, NAD or NADP as acceptor"/>
    <property type="evidence" value="ECO:0007669"/>
    <property type="project" value="TreeGrafter"/>
</dbReference>
<dbReference type="Gene3D" id="3.40.50.720">
    <property type="entry name" value="NAD(P)-binding Rossmann-like Domain"/>
    <property type="match status" value="1"/>
</dbReference>
<gene>
    <name evidence="3" type="ORF">H1011_01655</name>
</gene>
<accession>A0A832XFU8</accession>
<evidence type="ECO:0000256" key="2">
    <source>
        <dbReference type="ARBA" id="ARBA00023002"/>
    </source>
</evidence>
<keyword evidence="2" id="KW-0560">Oxidoreductase</keyword>
<keyword evidence="4" id="KW-1185">Reference proteome</keyword>
<dbReference type="Proteomes" id="UP000604391">
    <property type="component" value="Unassembled WGS sequence"/>
</dbReference>
<reference evidence="3 4" key="1">
    <citation type="journal article" name="Nat. Commun.">
        <title>Undinarchaeota illuminate DPANN phylogeny and the impact of gene transfer on archaeal evolution.</title>
        <authorList>
            <person name="Dombrowski N."/>
            <person name="Williams T.A."/>
            <person name="Sun J."/>
            <person name="Woodcroft B.J."/>
            <person name="Lee J.H."/>
            <person name="Minh B.Q."/>
            <person name="Rinke C."/>
            <person name="Spang A."/>
        </authorList>
    </citation>
    <scope>NUCLEOTIDE SEQUENCE [LARGE SCALE GENOMIC DNA]</scope>
    <source>
        <strain evidence="3">MAG_bin17</strain>
    </source>
</reference>
<dbReference type="AlphaFoldDB" id="A0A832XFU8"/>
<dbReference type="PANTHER" id="PTHR42760:SF133">
    <property type="entry name" value="3-OXOACYL-[ACYL-CARRIER-PROTEIN] REDUCTASE"/>
    <property type="match status" value="1"/>
</dbReference>
<evidence type="ECO:0000313" key="3">
    <source>
        <dbReference type="EMBL" id="HIJ99513.1"/>
    </source>
</evidence>
<dbReference type="Pfam" id="PF13561">
    <property type="entry name" value="adh_short_C2"/>
    <property type="match status" value="1"/>
</dbReference>
<sequence>MKKFSLKGKTAAVFGGLGLIGKEIASALGQAGAKVLLIDIDEEKGHKIASELGAEFIELDITDIESYDEKISAIWKEQGQIDIVVNTAYPRTEDWSDKFEDVKSESWRKNVDMQMNSYCLLTIKFAELMKKNEIKGSIINLGSTYGVLGADFEIYKGTELSCPPAYAAIKGGIINFSRHAASYYGKYGIRVNALCPGGIFDNQNPEFVKAYESKTSLKRMGDPEEIASAAVFLASDASSYVTGTAFMVDGGWTSI</sequence>
<proteinExistence type="inferred from homology"/>
<name>A0A832XFU8_9ARCH</name>
<dbReference type="PANTHER" id="PTHR42760">
    <property type="entry name" value="SHORT-CHAIN DEHYDROGENASES/REDUCTASES FAMILY MEMBER"/>
    <property type="match status" value="1"/>
</dbReference>
<dbReference type="EMBL" id="DVAD01000009">
    <property type="protein sequence ID" value="HIJ99513.1"/>
    <property type="molecule type" value="Genomic_DNA"/>
</dbReference>
<dbReference type="InterPro" id="IPR036291">
    <property type="entry name" value="NAD(P)-bd_dom_sf"/>
</dbReference>